<accession>A0AAU1IBT4</accession>
<proteinExistence type="predicted"/>
<dbReference type="EMBL" id="CP108140">
    <property type="protein sequence ID" value="WTP91733.1"/>
    <property type="molecule type" value="Genomic_DNA"/>
</dbReference>
<sequence length="64" mass="6953">MADHSSEARNYANLADQELAEVTNPGQRATAYALLALTHAVLNTGEGVSKISSTLWEMEDVFRS</sequence>
<evidence type="ECO:0000313" key="1">
    <source>
        <dbReference type="EMBL" id="WTP91733.1"/>
    </source>
</evidence>
<dbReference type="AlphaFoldDB" id="A0AAU1IBT4"/>
<organism evidence="1">
    <name type="scientific">Streptomyces sp. NBC_00180</name>
    <dbReference type="NCBI Taxonomy" id="2903632"/>
    <lineage>
        <taxon>Bacteria</taxon>
        <taxon>Bacillati</taxon>
        <taxon>Actinomycetota</taxon>
        <taxon>Actinomycetes</taxon>
        <taxon>Kitasatosporales</taxon>
        <taxon>Streptomycetaceae</taxon>
        <taxon>Streptomyces</taxon>
    </lineage>
</organism>
<protein>
    <submittedName>
        <fullName evidence="1">Uncharacterized protein</fullName>
    </submittedName>
</protein>
<gene>
    <name evidence="1" type="ORF">OG477_43855</name>
</gene>
<name>A0AAU1IBT4_9ACTN</name>
<reference evidence="1" key="1">
    <citation type="submission" date="2022-10" db="EMBL/GenBank/DDBJ databases">
        <title>The complete genomes of actinobacterial strains from the NBC collection.</title>
        <authorList>
            <person name="Joergensen T.S."/>
            <person name="Alvarez Arevalo M."/>
            <person name="Sterndorff E.B."/>
            <person name="Faurdal D."/>
            <person name="Vuksanovic O."/>
            <person name="Mourched A.-S."/>
            <person name="Charusanti P."/>
            <person name="Shaw S."/>
            <person name="Blin K."/>
            <person name="Weber T."/>
        </authorList>
    </citation>
    <scope>NUCLEOTIDE SEQUENCE</scope>
    <source>
        <strain evidence="1">NBC 00180</strain>
    </source>
</reference>